<dbReference type="InterPro" id="IPR011990">
    <property type="entry name" value="TPR-like_helical_dom_sf"/>
</dbReference>
<dbReference type="PROSITE" id="PS50005">
    <property type="entry name" value="TPR"/>
    <property type="match status" value="3"/>
</dbReference>
<dbReference type="Pfam" id="PF13181">
    <property type="entry name" value="TPR_8"/>
    <property type="match status" value="1"/>
</dbReference>
<feature type="repeat" description="TPR" evidence="1">
    <location>
        <begin position="244"/>
        <end position="277"/>
    </location>
</feature>
<sequence>MWSWNPTTKFPSPGKRNPIFWICCNPLFPVLKIESKHIENLDRLQRATLFLILGILFFSVSHAQEIPEEFKEKVERVVQLMPKTYLALDTELKSEKRDTTLLRYFAQESKKAAYLEGEAYALNQLGMKYRNISQFKKSVDLHEQALELSEKANNTELRVFSLNMLGVVYRRTDAIKTALDYNQEALEMAEQVENPSHHIKRSINVSLNSIGNLYQTLEQYDLAILQFKRALKLEEELGNKLGLAINHQNIGDCLEQKGDLEAALENYRKSLAYNEEINSDIGRVICKNSLAQIYLKQGMPYAAIVLLEPLHQESRNIGDFSITSYVFINTGWAHTKLGQYDKANAFLEEGLEMAKSRNIPSNILYGYQKLTELEEARGDYRKAYEYFKKAEEYNDQISNATNLRYMNDVIVRYEADKKNNQISVLAKENEIVRLRLRKNQTTLLVSALIVGLISSILYILYRQYQSKNEKRVLSLEQNMLRSQMNPHFLFNSLNSIKLYIINNEQKNAVHYLNKFSKLVRKILEASSQKEITLAEELETVELYMNIENIRFSNEIDFRISVDENVCPTSIKMPSLALQPFLENSLWHGLSPKEGEKKIHVNVKRKNQSHVSIEIVDNGVGRGAAEVNKENRVLKRKSVGIRITKERLANFSKDYQNKFDVDIVDLFDESGNSIGTKVILDIPTI</sequence>
<dbReference type="InterPro" id="IPR019734">
    <property type="entry name" value="TPR_rpt"/>
</dbReference>
<dbReference type="GO" id="GO:0016020">
    <property type="term" value="C:membrane"/>
    <property type="evidence" value="ECO:0007669"/>
    <property type="project" value="InterPro"/>
</dbReference>
<evidence type="ECO:0000259" key="3">
    <source>
        <dbReference type="Pfam" id="PF06580"/>
    </source>
</evidence>
<dbReference type="AlphaFoldDB" id="A0A4S8RQY4"/>
<comment type="caution">
    <text evidence="4">The sequence shown here is derived from an EMBL/GenBank/DDBJ whole genome shotgun (WGS) entry which is preliminary data.</text>
</comment>
<proteinExistence type="predicted"/>
<dbReference type="PANTHER" id="PTHR34220">
    <property type="entry name" value="SENSOR HISTIDINE KINASE YPDA"/>
    <property type="match status" value="1"/>
</dbReference>
<keyword evidence="5" id="KW-1185">Reference proteome</keyword>
<dbReference type="Gene3D" id="1.25.40.10">
    <property type="entry name" value="Tetratricopeptide repeat domain"/>
    <property type="match status" value="2"/>
</dbReference>
<dbReference type="InterPro" id="IPR036890">
    <property type="entry name" value="HATPase_C_sf"/>
</dbReference>
<feature type="repeat" description="TPR" evidence="1">
    <location>
        <begin position="204"/>
        <end position="237"/>
    </location>
</feature>
<dbReference type="Pfam" id="PF13424">
    <property type="entry name" value="TPR_12"/>
    <property type="match status" value="2"/>
</dbReference>
<dbReference type="EMBL" id="SNTZ01000001">
    <property type="protein sequence ID" value="THV61093.1"/>
    <property type="molecule type" value="Genomic_DNA"/>
</dbReference>
<dbReference type="PANTHER" id="PTHR34220:SF7">
    <property type="entry name" value="SENSOR HISTIDINE KINASE YPDA"/>
    <property type="match status" value="1"/>
</dbReference>
<dbReference type="SMART" id="SM00028">
    <property type="entry name" value="TPR"/>
    <property type="match status" value="7"/>
</dbReference>
<feature type="repeat" description="TPR" evidence="1">
    <location>
        <begin position="119"/>
        <end position="152"/>
    </location>
</feature>
<evidence type="ECO:0000256" key="1">
    <source>
        <dbReference type="PROSITE-ProRule" id="PRU00339"/>
    </source>
</evidence>
<protein>
    <submittedName>
        <fullName evidence="4">Tetratricopeptide repeat protein</fullName>
    </submittedName>
</protein>
<reference evidence="4 5" key="1">
    <citation type="submission" date="2019-03" db="EMBL/GenBank/DDBJ databases">
        <title>Muricauda SCR12 sp.nov, a marine bacterium isolated from Pacific Ocean:the Okinawa trough.</title>
        <authorList>
            <person name="Liu L."/>
        </authorList>
    </citation>
    <scope>NUCLEOTIDE SEQUENCE [LARGE SCALE GENOMIC DNA]</scope>
    <source>
        <strain evidence="4 5">SCR12</strain>
    </source>
</reference>
<dbReference type="Gene3D" id="3.30.565.10">
    <property type="entry name" value="Histidine kinase-like ATPase, C-terminal domain"/>
    <property type="match status" value="1"/>
</dbReference>
<keyword evidence="2" id="KW-1133">Transmembrane helix</keyword>
<feature type="domain" description="Signal transduction histidine kinase internal region" evidence="3">
    <location>
        <begin position="476"/>
        <end position="554"/>
    </location>
</feature>
<feature type="transmembrane region" description="Helical" evidence="2">
    <location>
        <begin position="443"/>
        <end position="461"/>
    </location>
</feature>
<evidence type="ECO:0000313" key="5">
    <source>
        <dbReference type="Proteomes" id="UP000310406"/>
    </source>
</evidence>
<gene>
    <name evidence="4" type="ORF">EZV76_01835</name>
</gene>
<dbReference type="GO" id="GO:0000155">
    <property type="term" value="F:phosphorelay sensor kinase activity"/>
    <property type="evidence" value="ECO:0007669"/>
    <property type="project" value="InterPro"/>
</dbReference>
<dbReference type="SUPFAM" id="SSF48452">
    <property type="entry name" value="TPR-like"/>
    <property type="match status" value="2"/>
</dbReference>
<name>A0A4S8RQY4_9FLAO</name>
<dbReference type="OrthoDB" id="6190788at2"/>
<organism evidence="4 5">
    <name type="scientific">Flagellimonas alvinocaridis</name>
    <dbReference type="NCBI Taxonomy" id="2530200"/>
    <lineage>
        <taxon>Bacteria</taxon>
        <taxon>Pseudomonadati</taxon>
        <taxon>Bacteroidota</taxon>
        <taxon>Flavobacteriia</taxon>
        <taxon>Flavobacteriales</taxon>
        <taxon>Flavobacteriaceae</taxon>
        <taxon>Flagellimonas</taxon>
    </lineage>
</organism>
<dbReference type="Proteomes" id="UP000310406">
    <property type="component" value="Unassembled WGS sequence"/>
</dbReference>
<accession>A0A4S8RQY4</accession>
<dbReference type="Pfam" id="PF06580">
    <property type="entry name" value="His_kinase"/>
    <property type="match status" value="1"/>
</dbReference>
<keyword evidence="2" id="KW-0812">Transmembrane</keyword>
<dbReference type="InterPro" id="IPR050640">
    <property type="entry name" value="Bact_2-comp_sensor_kinase"/>
</dbReference>
<dbReference type="SUPFAM" id="SSF55874">
    <property type="entry name" value="ATPase domain of HSP90 chaperone/DNA topoisomerase II/histidine kinase"/>
    <property type="match status" value="1"/>
</dbReference>
<keyword evidence="2" id="KW-0472">Membrane</keyword>
<evidence type="ECO:0000256" key="2">
    <source>
        <dbReference type="SAM" id="Phobius"/>
    </source>
</evidence>
<evidence type="ECO:0000313" key="4">
    <source>
        <dbReference type="EMBL" id="THV61093.1"/>
    </source>
</evidence>
<keyword evidence="1" id="KW-0802">TPR repeat</keyword>
<dbReference type="InterPro" id="IPR010559">
    <property type="entry name" value="Sig_transdc_His_kin_internal"/>
</dbReference>